<dbReference type="EMBL" id="FWXB01000004">
    <property type="protein sequence ID" value="SMC11801.1"/>
    <property type="molecule type" value="Genomic_DNA"/>
</dbReference>
<dbReference type="OrthoDB" id="8364978at2"/>
<reference evidence="1 2" key="1">
    <citation type="submission" date="2017-03" db="EMBL/GenBank/DDBJ databases">
        <authorList>
            <person name="Afonso C.L."/>
            <person name="Miller P.J."/>
            <person name="Scott M.A."/>
            <person name="Spackman E."/>
            <person name="Goraichik I."/>
            <person name="Dimitrov K.M."/>
            <person name="Suarez D.L."/>
            <person name="Swayne D.E."/>
        </authorList>
    </citation>
    <scope>NUCLEOTIDE SEQUENCE [LARGE SCALE GENOMIC DNA]</scope>
    <source>
        <strain evidence="1 2">CECT 7745</strain>
    </source>
</reference>
<sequence>MPNDANEFLPSDALNGLSLGISVSDSADLPQLGLFEDHFRLALGEIARTILFAGGQLYYGGHLRDDGYTQFIVDELQRYGNRNSPFKVCLAYTEHQRLSAEEISKQEEHLGLFGEIIFLDEDGVPTDYSPQEDPLSFAPSCELLERSLSGLRNFLVRTTDARVVLGGKRTGFFGRYPGIIEEILVSVDAGKPLYLAGGFGGATLDAISILAPDNAAWFRRYETEQDDYQKVLAGLDALQEAATRSQDWSKNGLSAEENAILAATYRPSEISALVGHGLGKLNK</sequence>
<dbReference type="AlphaFoldDB" id="A0A1X7BQD2"/>
<gene>
    <name evidence="1" type="ORF">ROA7745_01620</name>
</gene>
<dbReference type="RefSeq" id="WP_085799753.1">
    <property type="nucleotide sequence ID" value="NZ_FWXB01000004.1"/>
</dbReference>
<protein>
    <submittedName>
        <fullName evidence="1">Uncharacterized protein</fullName>
    </submittedName>
</protein>
<accession>A0A1X7BQD2</accession>
<dbReference type="Proteomes" id="UP000193224">
    <property type="component" value="Unassembled WGS sequence"/>
</dbReference>
<keyword evidence="2" id="KW-1185">Reference proteome</keyword>
<evidence type="ECO:0000313" key="2">
    <source>
        <dbReference type="Proteomes" id="UP000193224"/>
    </source>
</evidence>
<evidence type="ECO:0000313" key="1">
    <source>
        <dbReference type="EMBL" id="SMC11801.1"/>
    </source>
</evidence>
<organism evidence="1 2">
    <name type="scientific">Roseovarius aestuarii</name>
    <dbReference type="NCBI Taxonomy" id="475083"/>
    <lineage>
        <taxon>Bacteria</taxon>
        <taxon>Pseudomonadati</taxon>
        <taxon>Pseudomonadota</taxon>
        <taxon>Alphaproteobacteria</taxon>
        <taxon>Rhodobacterales</taxon>
        <taxon>Roseobacteraceae</taxon>
        <taxon>Roseovarius</taxon>
    </lineage>
</organism>
<name>A0A1X7BQD2_9RHOB</name>
<proteinExistence type="predicted"/>
<dbReference type="InterPro" id="IPR041160">
    <property type="entry name" value="LD_cluster2"/>
</dbReference>
<dbReference type="Pfam" id="PF18163">
    <property type="entry name" value="LD_cluster2"/>
    <property type="match status" value="1"/>
</dbReference>